<comment type="subcellular location">
    <subcellularLocation>
        <location evidence="1">Membrane</location>
        <topology evidence="1">Multi-pass membrane protein</topology>
    </subcellularLocation>
</comment>
<evidence type="ECO:0000313" key="7">
    <source>
        <dbReference type="Proteomes" id="UP000758603"/>
    </source>
</evidence>
<evidence type="ECO:0000256" key="2">
    <source>
        <dbReference type="ARBA" id="ARBA00022692"/>
    </source>
</evidence>
<keyword evidence="7" id="KW-1185">Reference proteome</keyword>
<dbReference type="EMBL" id="JAGPXC010000013">
    <property type="protein sequence ID" value="KAH6643328.1"/>
    <property type="molecule type" value="Genomic_DNA"/>
</dbReference>
<feature type="transmembrane region" description="Helical" evidence="5">
    <location>
        <begin position="121"/>
        <end position="139"/>
    </location>
</feature>
<feature type="transmembrane region" description="Helical" evidence="5">
    <location>
        <begin position="20"/>
        <end position="40"/>
    </location>
</feature>
<dbReference type="Pfam" id="PF04479">
    <property type="entry name" value="RTA1"/>
    <property type="match status" value="1"/>
</dbReference>
<accession>A0A9P8RF80</accession>
<feature type="transmembrane region" description="Helical" evidence="5">
    <location>
        <begin position="47"/>
        <end position="65"/>
    </location>
</feature>
<feature type="transmembrane region" description="Helical" evidence="5">
    <location>
        <begin position="159"/>
        <end position="180"/>
    </location>
</feature>
<dbReference type="OrthoDB" id="3358017at2759"/>
<evidence type="ECO:0000256" key="3">
    <source>
        <dbReference type="ARBA" id="ARBA00022989"/>
    </source>
</evidence>
<protein>
    <submittedName>
        <fullName evidence="6">RTA1 like protein-domain-containing protein</fullName>
    </submittedName>
</protein>
<keyword evidence="3 5" id="KW-1133">Transmembrane helix</keyword>
<keyword evidence="2 5" id="KW-0812">Transmembrane</keyword>
<gene>
    <name evidence="6" type="ORF">BKA67DRAFT_542286</name>
</gene>
<reference evidence="6" key="1">
    <citation type="journal article" date="2021" name="Nat. Commun.">
        <title>Genetic determinants of endophytism in the Arabidopsis root mycobiome.</title>
        <authorList>
            <person name="Mesny F."/>
            <person name="Miyauchi S."/>
            <person name="Thiergart T."/>
            <person name="Pickel B."/>
            <person name="Atanasova L."/>
            <person name="Karlsson M."/>
            <person name="Huettel B."/>
            <person name="Barry K.W."/>
            <person name="Haridas S."/>
            <person name="Chen C."/>
            <person name="Bauer D."/>
            <person name="Andreopoulos W."/>
            <person name="Pangilinan J."/>
            <person name="LaButti K."/>
            <person name="Riley R."/>
            <person name="Lipzen A."/>
            <person name="Clum A."/>
            <person name="Drula E."/>
            <person name="Henrissat B."/>
            <person name="Kohler A."/>
            <person name="Grigoriev I.V."/>
            <person name="Martin F.M."/>
            <person name="Hacquard S."/>
        </authorList>
    </citation>
    <scope>NUCLEOTIDE SEQUENCE</scope>
    <source>
        <strain evidence="6">MPI-SDFR-AT-0073</strain>
    </source>
</reference>
<dbReference type="PANTHER" id="PTHR31465:SF31">
    <property type="entry name" value="DOMAIN PROTEIN, PUTATIVE (AFU_ORTHOLOGUE AFUA_6G09550)-RELATED"/>
    <property type="match status" value="1"/>
</dbReference>
<sequence length="279" mass="30877">MSTTGDGGDAFFALYRYTPSLEGAALSGALFSILSLAHIVKLWQTRSFYFIPFAIGGIFEAVGYFGRIWSHFDKNAIGGYVMQSLLILVAPALFAASVYMILGCTIRAVQAEHHSIIRIQWLTKLFVIGDIVSFILQGGGGGIQAAGTLELYELGEKTILVGLFVQICMFGIFIVSAIVFHRRTILLPTTASREGSVRWKNHMWALYGVSCLIMVRSAFRVVEYAQGNGGYIVRREYLLYLFDAAFMLATMGTFLVQYVNDLNSVSLKFSTIELEDLGH</sequence>
<evidence type="ECO:0000256" key="4">
    <source>
        <dbReference type="ARBA" id="ARBA00023136"/>
    </source>
</evidence>
<feature type="transmembrane region" description="Helical" evidence="5">
    <location>
        <begin position="85"/>
        <end position="109"/>
    </location>
</feature>
<dbReference type="Proteomes" id="UP000758603">
    <property type="component" value="Unassembled WGS sequence"/>
</dbReference>
<evidence type="ECO:0000256" key="1">
    <source>
        <dbReference type="ARBA" id="ARBA00004141"/>
    </source>
</evidence>
<dbReference type="InterPro" id="IPR007568">
    <property type="entry name" value="RTA1"/>
</dbReference>
<evidence type="ECO:0000313" key="6">
    <source>
        <dbReference type="EMBL" id="KAH6643328.1"/>
    </source>
</evidence>
<name>A0A9P8RF80_9PEZI</name>
<dbReference type="GeneID" id="70129978"/>
<organism evidence="6 7">
    <name type="scientific">Truncatella angustata</name>
    <dbReference type="NCBI Taxonomy" id="152316"/>
    <lineage>
        <taxon>Eukaryota</taxon>
        <taxon>Fungi</taxon>
        <taxon>Dikarya</taxon>
        <taxon>Ascomycota</taxon>
        <taxon>Pezizomycotina</taxon>
        <taxon>Sordariomycetes</taxon>
        <taxon>Xylariomycetidae</taxon>
        <taxon>Amphisphaeriales</taxon>
        <taxon>Sporocadaceae</taxon>
        <taxon>Truncatella</taxon>
    </lineage>
</organism>
<dbReference type="GO" id="GO:0016020">
    <property type="term" value="C:membrane"/>
    <property type="evidence" value="ECO:0007669"/>
    <property type="project" value="UniProtKB-SubCell"/>
</dbReference>
<comment type="caution">
    <text evidence="6">The sequence shown here is derived from an EMBL/GenBank/DDBJ whole genome shotgun (WGS) entry which is preliminary data.</text>
</comment>
<evidence type="ECO:0000256" key="5">
    <source>
        <dbReference type="SAM" id="Phobius"/>
    </source>
</evidence>
<keyword evidence="4 5" id="KW-0472">Membrane</keyword>
<dbReference type="RefSeq" id="XP_045951258.1">
    <property type="nucleotide sequence ID" value="XM_046101086.1"/>
</dbReference>
<proteinExistence type="predicted"/>
<dbReference type="PANTHER" id="PTHR31465">
    <property type="entry name" value="PROTEIN RTA1-RELATED"/>
    <property type="match status" value="1"/>
</dbReference>
<dbReference type="AlphaFoldDB" id="A0A9P8RF80"/>
<feature type="transmembrane region" description="Helical" evidence="5">
    <location>
        <begin position="239"/>
        <end position="259"/>
    </location>
</feature>